<keyword evidence="2" id="KW-1185">Reference proteome</keyword>
<dbReference type="AlphaFoldDB" id="K9DAN3"/>
<evidence type="ECO:0000313" key="1">
    <source>
        <dbReference type="EMBL" id="EKU81774.1"/>
    </source>
</evidence>
<organism evidence="1 2">
    <name type="scientific">Massilia timonae CCUG 45783</name>
    <dbReference type="NCBI Taxonomy" id="883126"/>
    <lineage>
        <taxon>Bacteria</taxon>
        <taxon>Pseudomonadati</taxon>
        <taxon>Pseudomonadota</taxon>
        <taxon>Betaproteobacteria</taxon>
        <taxon>Burkholderiales</taxon>
        <taxon>Oxalobacteraceae</taxon>
        <taxon>Telluria group</taxon>
        <taxon>Massilia</taxon>
    </lineage>
</organism>
<dbReference type="OrthoDB" id="8439308at2"/>
<accession>K9DAN3</accession>
<sequence length="349" mass="39039">MKQTTIIEATNSPYLLRELTELGNLVFGLFAGPNVTVRHWPVYYRVYVEVDGLCREVIRLTALLTRGFEDTDGTVDANRAGDANACFARVDGHARAIAALIADIVRDRLVIPGNPTLVEIMDLHFVPESDWYRGVQAHYRSGCITPDGRTLERAVLPFDPHQNRLRGDEVIVDHQRFDLVSDRARTQNGRTTRQVQTALNQVYAALGDYLVRNCPSVSALLHPHSTPRRANMGTFCSARTLQEMHEPVKDLPGGLAVYINQDRTSASIGTRGIRPTDGMPGLIMHLIIDITEDDPVKHSQRFIPAQPLHNSEYTGARADELKAVLLRVLIDAGLATNDARFDVEPWRYR</sequence>
<dbReference type="RefSeq" id="WP_005667618.1">
    <property type="nucleotide sequence ID" value="NZ_JH992923.1"/>
</dbReference>
<gene>
    <name evidence="1" type="ORF">HMPREF9710_02966</name>
</gene>
<dbReference type="HOGENOM" id="CLU_794112_0_0_4"/>
<dbReference type="Proteomes" id="UP000009874">
    <property type="component" value="Unassembled WGS sequence"/>
</dbReference>
<reference evidence="1 2" key="1">
    <citation type="submission" date="2012-09" db="EMBL/GenBank/DDBJ databases">
        <title>The Genome Sequence of Massilia timonae CCUG 45783.</title>
        <authorList>
            <consortium name="The Broad Institute Genome Sequencing Platform"/>
            <person name="Earl A."/>
            <person name="Ward D."/>
            <person name="Feldgarden M."/>
            <person name="Gevers D."/>
            <person name="Huys G."/>
            <person name="Walker B."/>
            <person name="Young S.K."/>
            <person name="Zeng Q."/>
            <person name="Gargeya S."/>
            <person name="Fitzgerald M."/>
            <person name="Haas B."/>
            <person name="Abouelleil A."/>
            <person name="Alvarado L."/>
            <person name="Arachchi H.M."/>
            <person name="Berlin A.M."/>
            <person name="Chapman S.B."/>
            <person name="Goldberg J."/>
            <person name="Griggs A."/>
            <person name="Gujja S."/>
            <person name="Hansen M."/>
            <person name="Howarth C."/>
            <person name="Imamovic A."/>
            <person name="Larimer J."/>
            <person name="McCowen C."/>
            <person name="Montmayeur A."/>
            <person name="Murphy C."/>
            <person name="Neiman D."/>
            <person name="Pearson M."/>
            <person name="Priest M."/>
            <person name="Roberts A."/>
            <person name="Saif S."/>
            <person name="Shea T."/>
            <person name="Sisk P."/>
            <person name="Sykes S."/>
            <person name="Wortman J."/>
            <person name="Nusbaum C."/>
            <person name="Birren B."/>
        </authorList>
    </citation>
    <scope>NUCLEOTIDE SEQUENCE [LARGE SCALE GENOMIC DNA]</scope>
    <source>
        <strain evidence="1 2">CCUG 45783</strain>
    </source>
</reference>
<protein>
    <submittedName>
        <fullName evidence="1">Uncharacterized protein</fullName>
    </submittedName>
</protein>
<name>K9DAN3_9BURK</name>
<evidence type="ECO:0000313" key="2">
    <source>
        <dbReference type="Proteomes" id="UP000009874"/>
    </source>
</evidence>
<dbReference type="EMBL" id="AGZI01000037">
    <property type="protein sequence ID" value="EKU81774.1"/>
    <property type="molecule type" value="Genomic_DNA"/>
</dbReference>
<comment type="caution">
    <text evidence="1">The sequence shown here is derived from an EMBL/GenBank/DDBJ whole genome shotgun (WGS) entry which is preliminary data.</text>
</comment>
<proteinExistence type="predicted"/>